<keyword evidence="1" id="KW-0472">Membrane</keyword>
<comment type="caution">
    <text evidence="3">The sequence shown here is derived from an EMBL/GenBank/DDBJ whole genome shotgun (WGS) entry which is preliminary data.</text>
</comment>
<gene>
    <name evidence="3" type="ORF">HED64_17680</name>
</gene>
<accession>A0ABX1G8E9</accession>
<dbReference type="Pfam" id="PF21946">
    <property type="entry name" value="LppM"/>
    <property type="match status" value="1"/>
</dbReference>
<dbReference type="RefSeq" id="WP_168153293.1">
    <property type="nucleotide sequence ID" value="NZ_JAAWVT010000012.1"/>
</dbReference>
<sequence length="218" mass="22883">MKKIVSIIGVMVALVLSLTGCMKMDVDLVVSSPEKATYDMVMAFDKKVIGDIGVAEVLTKMGTTEEAFLASVPEGVTASPFEEGDFRGYTLSLQDKSLTEISDTSGTLGQKVSVEFRDGQYFFAAQGLAAEMASAVTESTMTVTFPGEVVSATEGAHIEGDTVTFDLLTAKGDLTAVANEKDNTALYLSLAFGGLALLGAVAGVVMMRKPETAETLHA</sequence>
<evidence type="ECO:0000256" key="1">
    <source>
        <dbReference type="SAM" id="Phobius"/>
    </source>
</evidence>
<dbReference type="InterPro" id="IPR053807">
    <property type="entry name" value="LppM"/>
</dbReference>
<evidence type="ECO:0000313" key="4">
    <source>
        <dbReference type="Proteomes" id="UP000746595"/>
    </source>
</evidence>
<proteinExistence type="predicted"/>
<protein>
    <recommendedName>
        <fullName evidence="2">LppM domain-containing protein</fullName>
    </recommendedName>
</protein>
<feature type="transmembrane region" description="Helical" evidence="1">
    <location>
        <begin position="185"/>
        <end position="207"/>
    </location>
</feature>
<name>A0ABX1G8E9_9MICC</name>
<reference evidence="3 4" key="1">
    <citation type="submission" date="2020-04" db="EMBL/GenBank/DDBJ databases">
        <title>Paeniglutamicibacter sp. ANT13_2, a novel actinomycete isolated from sediment in Antarctica.</title>
        <authorList>
            <person name="Sakdapetsiri C."/>
            <person name="Pinyakong O."/>
        </authorList>
    </citation>
    <scope>NUCLEOTIDE SEQUENCE [LARGE SCALE GENOMIC DNA]</scope>
    <source>
        <strain evidence="3 4">ANT13_2</strain>
    </source>
</reference>
<feature type="domain" description="LppM" evidence="2">
    <location>
        <begin position="23"/>
        <end position="178"/>
    </location>
</feature>
<keyword evidence="1" id="KW-0812">Transmembrane</keyword>
<dbReference type="EMBL" id="JAAWVT010000012">
    <property type="protein sequence ID" value="NKG22533.1"/>
    <property type="molecule type" value="Genomic_DNA"/>
</dbReference>
<evidence type="ECO:0000259" key="2">
    <source>
        <dbReference type="Pfam" id="PF21946"/>
    </source>
</evidence>
<keyword evidence="1" id="KW-1133">Transmembrane helix</keyword>
<dbReference type="PROSITE" id="PS51257">
    <property type="entry name" value="PROKAR_LIPOPROTEIN"/>
    <property type="match status" value="1"/>
</dbReference>
<organism evidence="3 4">
    <name type="scientific">Paeniglutamicibacter terrestris</name>
    <dbReference type="NCBI Taxonomy" id="2723403"/>
    <lineage>
        <taxon>Bacteria</taxon>
        <taxon>Bacillati</taxon>
        <taxon>Actinomycetota</taxon>
        <taxon>Actinomycetes</taxon>
        <taxon>Micrococcales</taxon>
        <taxon>Micrococcaceae</taxon>
        <taxon>Paeniglutamicibacter</taxon>
    </lineage>
</organism>
<evidence type="ECO:0000313" key="3">
    <source>
        <dbReference type="EMBL" id="NKG22533.1"/>
    </source>
</evidence>
<keyword evidence="4" id="KW-1185">Reference proteome</keyword>
<dbReference type="Proteomes" id="UP000746595">
    <property type="component" value="Unassembled WGS sequence"/>
</dbReference>